<dbReference type="PANTHER" id="PTHR34094:SF1">
    <property type="entry name" value="PROTEIN FAM185A"/>
    <property type="match status" value="1"/>
</dbReference>
<keyword evidence="1" id="KW-0472">Membrane</keyword>
<accession>A0ABY1JZD7</accession>
<dbReference type="Pfam" id="PF13349">
    <property type="entry name" value="DUF4097"/>
    <property type="match status" value="1"/>
</dbReference>
<dbReference type="InterPro" id="IPR025164">
    <property type="entry name" value="Toastrack_DUF4097"/>
</dbReference>
<evidence type="ECO:0000259" key="2">
    <source>
        <dbReference type="Pfam" id="PF13349"/>
    </source>
</evidence>
<keyword evidence="1" id="KW-0812">Transmembrane</keyword>
<evidence type="ECO:0000313" key="4">
    <source>
        <dbReference type="Proteomes" id="UP000186666"/>
    </source>
</evidence>
<dbReference type="Proteomes" id="UP000186666">
    <property type="component" value="Unassembled WGS sequence"/>
</dbReference>
<gene>
    <name evidence="3" type="ORF">SAMN05421578_106110</name>
</gene>
<reference evidence="3 4" key="1">
    <citation type="submission" date="2017-01" db="EMBL/GenBank/DDBJ databases">
        <authorList>
            <person name="Varghese N."/>
            <person name="Submissions S."/>
        </authorList>
    </citation>
    <scope>NUCLEOTIDE SEQUENCE [LARGE SCALE GENOMIC DNA]</scope>
    <source>
        <strain evidence="3 4">ATCC 23464</strain>
    </source>
</reference>
<dbReference type="PANTHER" id="PTHR34094">
    <property type="match status" value="1"/>
</dbReference>
<feature type="domain" description="DUF4097" evidence="2">
    <location>
        <begin position="50"/>
        <end position="281"/>
    </location>
</feature>
<dbReference type="RefSeq" id="WP_068580225.1">
    <property type="nucleotide sequence ID" value="NZ_FTNK01000006.1"/>
</dbReference>
<keyword evidence="4" id="KW-1185">Reference proteome</keyword>
<name>A0ABY1JZD7_9BACL</name>
<dbReference type="EMBL" id="FTNK01000006">
    <property type="protein sequence ID" value="SIR03906.1"/>
    <property type="molecule type" value="Genomic_DNA"/>
</dbReference>
<feature type="transmembrane region" description="Helical" evidence="1">
    <location>
        <begin position="6"/>
        <end position="25"/>
    </location>
</feature>
<comment type="caution">
    <text evidence="3">The sequence shown here is derived from an EMBL/GenBank/DDBJ whole genome shotgun (WGS) entry which is preliminary data.</text>
</comment>
<evidence type="ECO:0000313" key="3">
    <source>
        <dbReference type="EMBL" id="SIR03906.1"/>
    </source>
</evidence>
<protein>
    <submittedName>
        <fullName evidence="3">Adhesin</fullName>
    </submittedName>
</protein>
<organism evidence="3 4">
    <name type="scientific">Paenibacillus macquariensis</name>
    <dbReference type="NCBI Taxonomy" id="948756"/>
    <lineage>
        <taxon>Bacteria</taxon>
        <taxon>Bacillati</taxon>
        <taxon>Bacillota</taxon>
        <taxon>Bacilli</taxon>
        <taxon>Bacillales</taxon>
        <taxon>Paenibacillaceae</taxon>
        <taxon>Paenibacillus</taxon>
    </lineage>
</organism>
<proteinExistence type="predicted"/>
<keyword evidence="1" id="KW-1133">Transmembrane helix</keyword>
<sequence>MNKKIFTLAIVGLILVIVGIVGMSSNQFNFGDKLKDYNKKWTIDNGTLSHLIVNSEYNTDIEFIQSTDGTQSIELTGLFEDKVISQLNQIHPQNGEFEISMVDDSIQFFSISFKSQKATLTVSLPDLNQLQEVGIHFTSSNGFVTNMSANNIDITSKSGNLNLKSVFAKQLRIEANSGNITASDIQGNANFSIKSGNMDIINYAGEGTFKANSGNIELIQKGASSLDISAKSGNVTLTADPNFKGFYDVNANSGNIHSPESLRLSKDLIKVRTNSGDINITQNN</sequence>
<evidence type="ECO:0000256" key="1">
    <source>
        <dbReference type="SAM" id="Phobius"/>
    </source>
</evidence>